<feature type="region of interest" description="Disordered" evidence="1">
    <location>
        <begin position="337"/>
        <end position="361"/>
    </location>
</feature>
<keyword evidence="2" id="KW-0812">Transmembrane</keyword>
<feature type="compositionally biased region" description="Low complexity" evidence="1">
    <location>
        <begin position="39"/>
        <end position="51"/>
    </location>
</feature>
<proteinExistence type="predicted"/>
<evidence type="ECO:0000256" key="2">
    <source>
        <dbReference type="SAM" id="Phobius"/>
    </source>
</evidence>
<dbReference type="InParanoid" id="A0A3N4KST0"/>
<protein>
    <submittedName>
        <fullName evidence="3">Uncharacterized protein</fullName>
    </submittedName>
</protein>
<feature type="compositionally biased region" description="Acidic residues" evidence="1">
    <location>
        <begin position="341"/>
        <end position="351"/>
    </location>
</feature>
<evidence type="ECO:0000256" key="1">
    <source>
        <dbReference type="SAM" id="MobiDB-lite"/>
    </source>
</evidence>
<evidence type="ECO:0000313" key="3">
    <source>
        <dbReference type="EMBL" id="RPB13674.1"/>
    </source>
</evidence>
<organism evidence="3 4">
    <name type="scientific">Morchella conica CCBAS932</name>
    <dbReference type="NCBI Taxonomy" id="1392247"/>
    <lineage>
        <taxon>Eukaryota</taxon>
        <taxon>Fungi</taxon>
        <taxon>Dikarya</taxon>
        <taxon>Ascomycota</taxon>
        <taxon>Pezizomycotina</taxon>
        <taxon>Pezizomycetes</taxon>
        <taxon>Pezizales</taxon>
        <taxon>Morchellaceae</taxon>
        <taxon>Morchella</taxon>
    </lineage>
</organism>
<gene>
    <name evidence="3" type="ORF">P167DRAFT_572984</name>
</gene>
<feature type="transmembrane region" description="Helical" evidence="2">
    <location>
        <begin position="83"/>
        <end position="106"/>
    </location>
</feature>
<dbReference type="AlphaFoldDB" id="A0A3N4KST0"/>
<feature type="region of interest" description="Disordered" evidence="1">
    <location>
        <begin position="33"/>
        <end position="74"/>
    </location>
</feature>
<reference evidence="3 4" key="1">
    <citation type="journal article" date="2018" name="Nat. Ecol. Evol.">
        <title>Pezizomycetes genomes reveal the molecular basis of ectomycorrhizal truffle lifestyle.</title>
        <authorList>
            <person name="Murat C."/>
            <person name="Payen T."/>
            <person name="Noel B."/>
            <person name="Kuo A."/>
            <person name="Morin E."/>
            <person name="Chen J."/>
            <person name="Kohler A."/>
            <person name="Krizsan K."/>
            <person name="Balestrini R."/>
            <person name="Da Silva C."/>
            <person name="Montanini B."/>
            <person name="Hainaut M."/>
            <person name="Levati E."/>
            <person name="Barry K.W."/>
            <person name="Belfiori B."/>
            <person name="Cichocki N."/>
            <person name="Clum A."/>
            <person name="Dockter R.B."/>
            <person name="Fauchery L."/>
            <person name="Guy J."/>
            <person name="Iotti M."/>
            <person name="Le Tacon F."/>
            <person name="Lindquist E.A."/>
            <person name="Lipzen A."/>
            <person name="Malagnac F."/>
            <person name="Mello A."/>
            <person name="Molinier V."/>
            <person name="Miyauchi S."/>
            <person name="Poulain J."/>
            <person name="Riccioni C."/>
            <person name="Rubini A."/>
            <person name="Sitrit Y."/>
            <person name="Splivallo R."/>
            <person name="Traeger S."/>
            <person name="Wang M."/>
            <person name="Zifcakova L."/>
            <person name="Wipf D."/>
            <person name="Zambonelli A."/>
            <person name="Paolocci F."/>
            <person name="Nowrousian M."/>
            <person name="Ottonello S."/>
            <person name="Baldrian P."/>
            <person name="Spatafora J.W."/>
            <person name="Henrissat B."/>
            <person name="Nagy L.G."/>
            <person name="Aury J.M."/>
            <person name="Wincker P."/>
            <person name="Grigoriev I.V."/>
            <person name="Bonfante P."/>
            <person name="Martin F.M."/>
        </authorList>
    </citation>
    <scope>NUCLEOTIDE SEQUENCE [LARGE SCALE GENOMIC DNA]</scope>
    <source>
        <strain evidence="3 4">CCBAS932</strain>
    </source>
</reference>
<evidence type="ECO:0000313" key="4">
    <source>
        <dbReference type="Proteomes" id="UP000277580"/>
    </source>
</evidence>
<name>A0A3N4KST0_9PEZI</name>
<dbReference type="EMBL" id="ML119121">
    <property type="protein sequence ID" value="RPB13674.1"/>
    <property type="molecule type" value="Genomic_DNA"/>
</dbReference>
<dbReference type="Proteomes" id="UP000277580">
    <property type="component" value="Unassembled WGS sequence"/>
</dbReference>
<dbReference type="OrthoDB" id="10382466at2759"/>
<sequence length="361" mass="38638">MPPPATTRSQWIGLNGASCFLSISQTLTNAENPLHARQNSNGPSPSGSPAPINTLIPPAPSSSGPPPPDSTSKPHIAGLSRSIFIAVIITGVVVLTVLSFLAVCYFKRWKRNRSITEHTLSVQMHDIDHTSHFGDAPRPDSTTLPMQTVPQPKPDATLPGNVVVGSPLGTMLNRFHSPSNSASHRRLGSGDSTYSSRVIAWDNDHPTRTVSSANVPPTPSLCGPTSSPVTYQGVPVSSQPSTPGPFSPVPFSAYRSPSITSLDLNPPPVPTRGKRPFRDTIMAVPRPLSISNKLRKKKIRPITENKAVSEPALGAPVPSFAGFSRASAGSMSNWVSWWESSSDEEEEEEEAAAAKRKKRKK</sequence>
<keyword evidence="4" id="KW-1185">Reference proteome</keyword>
<keyword evidence="2" id="KW-1133">Transmembrane helix</keyword>
<keyword evidence="2" id="KW-0472">Membrane</keyword>
<accession>A0A3N4KST0</accession>
<feature type="compositionally biased region" description="Pro residues" evidence="1">
    <location>
        <begin position="57"/>
        <end position="69"/>
    </location>
</feature>